<reference evidence="4 5" key="1">
    <citation type="journal article" date="2019" name="Nat. Plants">
        <title>Genome sequencing of Musa balbisiana reveals subgenome evolution and function divergence in polyploid bananas.</title>
        <authorList>
            <person name="Yao X."/>
        </authorList>
    </citation>
    <scope>NUCLEOTIDE SEQUENCE [LARGE SCALE GENOMIC DNA]</scope>
    <source>
        <strain evidence="5">cv. DH-PKW</strain>
        <tissue evidence="4">Leaves</tissue>
    </source>
</reference>
<dbReference type="PANTHER" id="PTHR33142:SF15">
    <property type="entry name" value="CYCLIN-DEPENDENT PROTEIN KINASE INHIBITOR SMR4"/>
    <property type="match status" value="1"/>
</dbReference>
<evidence type="ECO:0000313" key="4">
    <source>
        <dbReference type="EMBL" id="THU48284.1"/>
    </source>
</evidence>
<dbReference type="AlphaFoldDB" id="A0A4S8IK70"/>
<evidence type="ECO:0000256" key="1">
    <source>
        <dbReference type="ARBA" id="ARBA00023013"/>
    </source>
</evidence>
<dbReference type="GO" id="GO:0004860">
    <property type="term" value="F:protein kinase inhibitor activity"/>
    <property type="evidence" value="ECO:0007669"/>
    <property type="project" value="UniProtKB-KW"/>
</dbReference>
<comment type="caution">
    <text evidence="4">The sequence shown here is derived from an EMBL/GenBank/DDBJ whole genome shotgun (WGS) entry which is preliminary data.</text>
</comment>
<feature type="compositionally biased region" description="Basic and acidic residues" evidence="3">
    <location>
        <begin position="7"/>
        <end position="29"/>
    </location>
</feature>
<dbReference type="GO" id="GO:0032875">
    <property type="term" value="P:regulation of DNA endoreduplication"/>
    <property type="evidence" value="ECO:0007669"/>
    <property type="project" value="InterPro"/>
</dbReference>
<evidence type="ECO:0000313" key="5">
    <source>
        <dbReference type="Proteomes" id="UP000317650"/>
    </source>
</evidence>
<keyword evidence="2" id="KW-0131">Cell cycle</keyword>
<keyword evidence="1" id="KW-0649">Protein kinase inhibitor</keyword>
<dbReference type="EMBL" id="PYDT01000010">
    <property type="protein sequence ID" value="THU48284.1"/>
    <property type="molecule type" value="Genomic_DNA"/>
</dbReference>
<feature type="region of interest" description="Disordered" evidence="3">
    <location>
        <begin position="1"/>
        <end position="61"/>
    </location>
</feature>
<dbReference type="PANTHER" id="PTHR33142">
    <property type="entry name" value="CYCLIN-DEPENDENT PROTEIN KINASE INHIBITOR SMR13"/>
    <property type="match status" value="1"/>
</dbReference>
<dbReference type="GO" id="GO:0005634">
    <property type="term" value="C:nucleus"/>
    <property type="evidence" value="ECO:0007669"/>
    <property type="project" value="TreeGrafter"/>
</dbReference>
<organism evidence="4 5">
    <name type="scientific">Musa balbisiana</name>
    <name type="common">Banana</name>
    <dbReference type="NCBI Taxonomy" id="52838"/>
    <lineage>
        <taxon>Eukaryota</taxon>
        <taxon>Viridiplantae</taxon>
        <taxon>Streptophyta</taxon>
        <taxon>Embryophyta</taxon>
        <taxon>Tracheophyta</taxon>
        <taxon>Spermatophyta</taxon>
        <taxon>Magnoliopsida</taxon>
        <taxon>Liliopsida</taxon>
        <taxon>Zingiberales</taxon>
        <taxon>Musaceae</taxon>
        <taxon>Musa</taxon>
    </lineage>
</organism>
<accession>A0A4S8IK70</accession>
<gene>
    <name evidence="4" type="ORF">C4D60_Mb09t24620</name>
</gene>
<keyword evidence="5" id="KW-1185">Reference proteome</keyword>
<dbReference type="STRING" id="52838.A0A4S8IK70"/>
<dbReference type="Proteomes" id="UP000317650">
    <property type="component" value="Chromosome 9"/>
</dbReference>
<sequence>MGMKKAMKIERHEGEREMGGWETPKRAECRIPTAIRCPPPPKKKSPAMAPGKRRAPPKNGYFNPPDLEVLFALSQRSDCSLLLLVESEVTGIYGNACIGKR</sequence>
<evidence type="ECO:0000256" key="2">
    <source>
        <dbReference type="ARBA" id="ARBA00023306"/>
    </source>
</evidence>
<dbReference type="InterPro" id="IPR040389">
    <property type="entry name" value="SMR"/>
</dbReference>
<protein>
    <submittedName>
        <fullName evidence="4">Uncharacterized protein</fullName>
    </submittedName>
</protein>
<evidence type="ECO:0000256" key="3">
    <source>
        <dbReference type="SAM" id="MobiDB-lite"/>
    </source>
</evidence>
<name>A0A4S8IK70_MUSBA</name>
<feature type="compositionally biased region" description="Basic residues" evidence="3">
    <location>
        <begin position="41"/>
        <end position="56"/>
    </location>
</feature>
<proteinExistence type="predicted"/>